<reference evidence="3" key="1">
    <citation type="submission" date="2025-08" db="UniProtKB">
        <authorList>
            <consortium name="RefSeq"/>
        </authorList>
    </citation>
    <scope>IDENTIFICATION</scope>
    <source>
        <strain evidence="3">Quisiro</strain>
    </source>
</reference>
<keyword evidence="2" id="KW-1185">Reference proteome</keyword>
<dbReference type="InParanoid" id="A0A2I4CNG1"/>
<dbReference type="OrthoDB" id="418245at2759"/>
<sequence>MEVEFGAVGPHPSSFLVEIRESNPGRCLSRIKALNQGVDKFMLFQTVDGHQTDLTNDISPSALTPLLINIKQDPEVQLQTCSCPIYWFNYNSRCYKYISTPMTWADAELHCVSLNANLVSIHSLEEHTFVNSLIKSFDPAQALTWNGLTDIHKEGT</sequence>
<proteinExistence type="predicted"/>
<dbReference type="STRING" id="52670.A0A2I4CNG1"/>
<dbReference type="InterPro" id="IPR050111">
    <property type="entry name" value="C-type_lectin/snaclec_domain"/>
</dbReference>
<protein>
    <submittedName>
        <fullName evidence="3">C-type lectin domain family 19 member A</fullName>
    </submittedName>
</protein>
<dbReference type="Gene3D" id="3.10.100.10">
    <property type="entry name" value="Mannose-Binding Protein A, subunit A"/>
    <property type="match status" value="1"/>
</dbReference>
<dbReference type="RefSeq" id="XP_013881531.1">
    <property type="nucleotide sequence ID" value="XM_014026077.1"/>
</dbReference>
<dbReference type="InterPro" id="IPR016186">
    <property type="entry name" value="C-type_lectin-like/link_sf"/>
</dbReference>
<dbReference type="AlphaFoldDB" id="A0A2I4CNG1"/>
<feature type="non-terminal residue" evidence="3">
    <location>
        <position position="156"/>
    </location>
</feature>
<dbReference type="InterPro" id="IPR016187">
    <property type="entry name" value="CTDL_fold"/>
</dbReference>
<evidence type="ECO:0000313" key="2">
    <source>
        <dbReference type="Proteomes" id="UP000192220"/>
    </source>
</evidence>
<accession>A0A2I4CNG1</accession>
<dbReference type="Proteomes" id="UP000192220">
    <property type="component" value="Unplaced"/>
</dbReference>
<evidence type="ECO:0000313" key="3">
    <source>
        <dbReference type="RefSeq" id="XP_013881531.1"/>
    </source>
</evidence>
<dbReference type="InterPro" id="IPR001304">
    <property type="entry name" value="C-type_lectin-like"/>
</dbReference>
<feature type="domain" description="C-type lectin" evidence="1">
    <location>
        <begin position="90"/>
        <end position="156"/>
    </location>
</feature>
<dbReference type="Pfam" id="PF00059">
    <property type="entry name" value="Lectin_C"/>
    <property type="match status" value="1"/>
</dbReference>
<gene>
    <name evidence="3" type="primary">LOC106530457</name>
</gene>
<dbReference type="PANTHER" id="PTHR22803">
    <property type="entry name" value="MANNOSE, PHOSPHOLIPASE, LECTIN RECEPTOR RELATED"/>
    <property type="match status" value="1"/>
</dbReference>
<evidence type="ECO:0000259" key="1">
    <source>
        <dbReference type="PROSITE" id="PS50041"/>
    </source>
</evidence>
<dbReference type="KEGG" id="alim:106530457"/>
<organism evidence="2 3">
    <name type="scientific">Austrofundulus limnaeus</name>
    <name type="common">Annual killifish</name>
    <dbReference type="NCBI Taxonomy" id="52670"/>
    <lineage>
        <taxon>Eukaryota</taxon>
        <taxon>Metazoa</taxon>
        <taxon>Chordata</taxon>
        <taxon>Craniata</taxon>
        <taxon>Vertebrata</taxon>
        <taxon>Euteleostomi</taxon>
        <taxon>Actinopterygii</taxon>
        <taxon>Neopterygii</taxon>
        <taxon>Teleostei</taxon>
        <taxon>Neoteleostei</taxon>
        <taxon>Acanthomorphata</taxon>
        <taxon>Ovalentaria</taxon>
        <taxon>Atherinomorphae</taxon>
        <taxon>Cyprinodontiformes</taxon>
        <taxon>Rivulidae</taxon>
        <taxon>Austrofundulus</taxon>
    </lineage>
</organism>
<name>A0A2I4CNG1_AUSLI</name>
<dbReference type="SUPFAM" id="SSF56436">
    <property type="entry name" value="C-type lectin-like"/>
    <property type="match status" value="1"/>
</dbReference>
<dbReference type="PROSITE" id="PS50041">
    <property type="entry name" value="C_TYPE_LECTIN_2"/>
    <property type="match status" value="1"/>
</dbReference>
<dbReference type="GeneID" id="106530457"/>